<dbReference type="PATRIC" id="fig|1423727.3.peg.1442"/>
<comment type="caution">
    <text evidence="2">The sequence shown here is derived from an EMBL/GenBank/DDBJ whole genome shotgun (WGS) entry which is preliminary data.</text>
</comment>
<reference evidence="2 3" key="1">
    <citation type="journal article" date="2015" name="Genome Announc.">
        <title>Expanding the biotechnology potential of lactobacilli through comparative genomics of 213 strains and associated genera.</title>
        <authorList>
            <person name="Sun Z."/>
            <person name="Harris H.M."/>
            <person name="McCann A."/>
            <person name="Guo C."/>
            <person name="Argimon S."/>
            <person name="Zhang W."/>
            <person name="Yang X."/>
            <person name="Jeffery I.B."/>
            <person name="Cooney J.C."/>
            <person name="Kagawa T.F."/>
            <person name="Liu W."/>
            <person name="Song Y."/>
            <person name="Salvetti E."/>
            <person name="Wrobel A."/>
            <person name="Rasinkangas P."/>
            <person name="Parkhill J."/>
            <person name="Rea M.C."/>
            <person name="O'Sullivan O."/>
            <person name="Ritari J."/>
            <person name="Douillard F.P."/>
            <person name="Paul Ross R."/>
            <person name="Yang R."/>
            <person name="Briner A.E."/>
            <person name="Felis G.E."/>
            <person name="de Vos W.M."/>
            <person name="Barrangou R."/>
            <person name="Klaenhammer T.R."/>
            <person name="Caufield P.W."/>
            <person name="Cui Y."/>
            <person name="Zhang H."/>
            <person name="O'Toole P.W."/>
        </authorList>
    </citation>
    <scope>NUCLEOTIDE SEQUENCE [LARGE SCALE GENOMIC DNA]</scope>
    <source>
        <strain evidence="2 3">DSM 23927</strain>
    </source>
</reference>
<accession>A0A0R2B825</accession>
<keyword evidence="1" id="KW-1133">Transmembrane helix</keyword>
<keyword evidence="3" id="KW-1185">Reference proteome</keyword>
<keyword evidence="1" id="KW-0812">Transmembrane</keyword>
<sequence>MLDLLLSPYLENPKKSKFRRFLWLVPFYLFAGFWIWLIVGMWPLRLSLLLILLLATAVPLGYALYYTRVIFFPKKE</sequence>
<protein>
    <submittedName>
        <fullName evidence="2">Uncharacterized protein</fullName>
    </submittedName>
</protein>
<evidence type="ECO:0000313" key="3">
    <source>
        <dbReference type="Proteomes" id="UP000051672"/>
    </source>
</evidence>
<organism evidence="2 3">
    <name type="scientific">Lacticaseibacillus brantae DSM 23927</name>
    <dbReference type="NCBI Taxonomy" id="1423727"/>
    <lineage>
        <taxon>Bacteria</taxon>
        <taxon>Bacillati</taxon>
        <taxon>Bacillota</taxon>
        <taxon>Bacilli</taxon>
        <taxon>Lactobacillales</taxon>
        <taxon>Lactobacillaceae</taxon>
        <taxon>Lacticaseibacillus</taxon>
    </lineage>
</organism>
<dbReference type="Proteomes" id="UP000051672">
    <property type="component" value="Unassembled WGS sequence"/>
</dbReference>
<dbReference type="RefSeq" id="WP_057894707.1">
    <property type="nucleotide sequence ID" value="NZ_AYZQ01000003.1"/>
</dbReference>
<name>A0A0R2B825_9LACO</name>
<feature type="transmembrane region" description="Helical" evidence="1">
    <location>
        <begin position="21"/>
        <end position="42"/>
    </location>
</feature>
<proteinExistence type="predicted"/>
<keyword evidence="1" id="KW-0472">Membrane</keyword>
<dbReference type="AlphaFoldDB" id="A0A0R2B825"/>
<dbReference type="EMBL" id="AYZQ01000003">
    <property type="protein sequence ID" value="KRM71763.1"/>
    <property type="molecule type" value="Genomic_DNA"/>
</dbReference>
<feature type="transmembrane region" description="Helical" evidence="1">
    <location>
        <begin position="48"/>
        <end position="67"/>
    </location>
</feature>
<evidence type="ECO:0000256" key="1">
    <source>
        <dbReference type="SAM" id="Phobius"/>
    </source>
</evidence>
<gene>
    <name evidence="2" type="ORF">FC34_GL001423</name>
</gene>
<evidence type="ECO:0000313" key="2">
    <source>
        <dbReference type="EMBL" id="KRM71763.1"/>
    </source>
</evidence>